<dbReference type="RefSeq" id="WP_166466365.1">
    <property type="nucleotide sequence ID" value="NZ_CP050066.2"/>
</dbReference>
<protein>
    <submittedName>
        <fullName evidence="1">Uncharacterized protein</fullName>
    </submittedName>
</protein>
<name>A0A6G8ZXG6_9BRAD</name>
<organism evidence="1 2">
    <name type="scientific">Bradyrhizobium symbiodeficiens</name>
    <dbReference type="NCBI Taxonomy" id="1404367"/>
    <lineage>
        <taxon>Bacteria</taxon>
        <taxon>Pseudomonadati</taxon>
        <taxon>Pseudomonadota</taxon>
        <taxon>Alphaproteobacteria</taxon>
        <taxon>Hyphomicrobiales</taxon>
        <taxon>Nitrobacteraceae</taxon>
        <taxon>Bradyrhizobium</taxon>
    </lineage>
</organism>
<reference evidence="1 2" key="1">
    <citation type="journal article" date="2020" name="Int. J. Syst. Evol. Microbiol.">
        <title>Description and complete genome sequences of Bradyrhizobium symbiodeficiens sp. nov., a non-symbiotic bacterium associated with legumes native to Canada.</title>
        <authorList>
            <person name="Bromfield E.S.P."/>
            <person name="Cloutier S."/>
            <person name="Nguyen H.D.T."/>
        </authorList>
    </citation>
    <scope>NUCLEOTIDE SEQUENCE [LARGE SCALE GENOMIC DNA]</scope>
    <source>
        <strain evidence="1 2">101S1MB</strain>
    </source>
</reference>
<dbReference type="InterPro" id="IPR036280">
    <property type="entry name" value="Multihaem_cyt_sf"/>
</dbReference>
<sequence length="213" mass="22582">MKISLIALLLAGVAVSAVTGIVAAKDEAKLAAKDLLPRGSVSRVEGLEAWKRIEAVVTHPRCANCHVDARAIPIWTPAGETKPRAHGMNIHGGESRIGTEAVPCATCHMTSTQANEPAPSPPRAGIDWQLAPVAFIWFGKSGKEICAQMKDPKRNGGRDAAGLVEHLRHDASLNGFIPRGWAPGEGRSTPPGTFEDHVKDMARWAAAGQPCPN</sequence>
<dbReference type="AlphaFoldDB" id="A0A6G8ZXG6"/>
<gene>
    <name evidence="1" type="ORF">HAV00_00345</name>
</gene>
<dbReference type="Proteomes" id="UP000500895">
    <property type="component" value="Chromosome"/>
</dbReference>
<evidence type="ECO:0000313" key="1">
    <source>
        <dbReference type="EMBL" id="QIP04789.1"/>
    </source>
</evidence>
<dbReference type="EMBL" id="CP050066">
    <property type="protein sequence ID" value="QIP04789.1"/>
    <property type="molecule type" value="Genomic_DNA"/>
</dbReference>
<proteinExistence type="predicted"/>
<evidence type="ECO:0000313" key="2">
    <source>
        <dbReference type="Proteomes" id="UP000500895"/>
    </source>
</evidence>
<dbReference type="SUPFAM" id="SSF48695">
    <property type="entry name" value="Multiheme cytochromes"/>
    <property type="match status" value="1"/>
</dbReference>
<accession>A0A6G8ZXG6</accession>